<dbReference type="EC" id="2.7.1.50" evidence="4"/>
<evidence type="ECO:0000256" key="1">
    <source>
        <dbReference type="ARBA" id="ARBA00001771"/>
    </source>
</evidence>
<dbReference type="GO" id="GO:0009229">
    <property type="term" value="P:thiamine diphosphate biosynthetic process"/>
    <property type="evidence" value="ECO:0007669"/>
    <property type="project" value="UniProtKB-UniPathway"/>
</dbReference>
<dbReference type="GO" id="GO:0005524">
    <property type="term" value="F:ATP binding"/>
    <property type="evidence" value="ECO:0007669"/>
    <property type="project" value="UniProtKB-KW"/>
</dbReference>
<accession>A0A814M9W6</accession>
<dbReference type="InterPro" id="IPR029056">
    <property type="entry name" value="Ribokinase-like"/>
</dbReference>
<dbReference type="EMBL" id="CAJNOE010000234">
    <property type="protein sequence ID" value="CAF1074848.1"/>
    <property type="molecule type" value="Genomic_DNA"/>
</dbReference>
<evidence type="ECO:0000256" key="6">
    <source>
        <dbReference type="ARBA" id="ARBA00022723"/>
    </source>
</evidence>
<name>A0A814M9W6_9BILA</name>
<keyword evidence="8" id="KW-0418">Kinase</keyword>
<evidence type="ECO:0000256" key="9">
    <source>
        <dbReference type="ARBA" id="ARBA00022840"/>
    </source>
</evidence>
<dbReference type="EMBL" id="CAJOBB010002817">
    <property type="protein sequence ID" value="CAF4000822.1"/>
    <property type="molecule type" value="Genomic_DNA"/>
</dbReference>
<dbReference type="UniPathway" id="UPA00060">
    <property type="reaction ID" value="UER00139"/>
</dbReference>
<keyword evidence="6" id="KW-0479">Metal-binding</keyword>
<reference evidence="12" key="1">
    <citation type="submission" date="2021-02" db="EMBL/GenBank/DDBJ databases">
        <authorList>
            <person name="Nowell W R."/>
        </authorList>
    </citation>
    <scope>NUCLEOTIDE SEQUENCE</scope>
</reference>
<evidence type="ECO:0000256" key="2">
    <source>
        <dbReference type="ARBA" id="ARBA00001946"/>
    </source>
</evidence>
<keyword evidence="9" id="KW-0067">ATP-binding</keyword>
<evidence type="ECO:0000256" key="10">
    <source>
        <dbReference type="ARBA" id="ARBA00022842"/>
    </source>
</evidence>
<comment type="catalytic activity">
    <reaction evidence="1">
        <text>5-(2-hydroxyethyl)-4-methylthiazole + ATP = 4-methyl-5-(2-phosphooxyethyl)-thiazole + ADP + H(+)</text>
        <dbReference type="Rhea" id="RHEA:24212"/>
        <dbReference type="ChEBI" id="CHEBI:15378"/>
        <dbReference type="ChEBI" id="CHEBI:17957"/>
        <dbReference type="ChEBI" id="CHEBI:30616"/>
        <dbReference type="ChEBI" id="CHEBI:58296"/>
        <dbReference type="ChEBI" id="CHEBI:456216"/>
        <dbReference type="EC" id="2.7.1.50"/>
    </reaction>
</comment>
<keyword evidence="11" id="KW-0784">Thiamine biosynthesis</keyword>
<evidence type="ECO:0000313" key="13">
    <source>
        <dbReference type="EMBL" id="CAF4000822.1"/>
    </source>
</evidence>
<evidence type="ECO:0000256" key="7">
    <source>
        <dbReference type="ARBA" id="ARBA00022741"/>
    </source>
</evidence>
<dbReference type="GO" id="GO:0000287">
    <property type="term" value="F:magnesium ion binding"/>
    <property type="evidence" value="ECO:0007669"/>
    <property type="project" value="InterPro"/>
</dbReference>
<comment type="pathway">
    <text evidence="3">Cofactor biosynthesis; thiamine diphosphate biosynthesis; 4-methyl-5-(2-phosphoethyl)-thiazole from 5-(2-hydroxyethyl)-4-methylthiazole: step 1/1.</text>
</comment>
<dbReference type="GO" id="GO:0004417">
    <property type="term" value="F:hydroxyethylthiazole kinase activity"/>
    <property type="evidence" value="ECO:0007669"/>
    <property type="project" value="UniProtKB-EC"/>
</dbReference>
<dbReference type="CDD" id="cd01170">
    <property type="entry name" value="THZ_kinase"/>
    <property type="match status" value="1"/>
</dbReference>
<sequence length="276" mass="29414">MFDQILSNVTSKRPLVHCITNYVTVNDCANIIAACGASPIMADDHNEVEDITSICNGLVLNIGTLNERTIQSMIIAGKKANALRHTVVLDPVGAGASQLRTQTTYKLLDEIKFSVIRGNISEIKTVALGSGTTKGIDADASDTITEENLSESIEFVKALSKRLKSVIAITGAIDLVANEDCVYVIRNGNPMMSTVIGTGCMLSSMIGAFCSANEDQLLDAVAAAVCVMGLAGEIAYERLQKAGDGAGSSTYRIFLIDAINTMSWEVLKNGMKIDRK</sequence>
<dbReference type="AlphaFoldDB" id="A0A814M9W6"/>
<dbReference type="Pfam" id="PF02110">
    <property type="entry name" value="HK"/>
    <property type="match status" value="1"/>
</dbReference>
<evidence type="ECO:0000256" key="3">
    <source>
        <dbReference type="ARBA" id="ARBA00004868"/>
    </source>
</evidence>
<dbReference type="NCBIfam" id="NF006830">
    <property type="entry name" value="PRK09355.1"/>
    <property type="match status" value="1"/>
</dbReference>
<dbReference type="GO" id="GO:0009228">
    <property type="term" value="P:thiamine biosynthetic process"/>
    <property type="evidence" value="ECO:0007669"/>
    <property type="project" value="UniProtKB-KW"/>
</dbReference>
<keyword evidence="5" id="KW-0808">Transferase</keyword>
<evidence type="ECO:0000313" key="14">
    <source>
        <dbReference type="Proteomes" id="UP000663860"/>
    </source>
</evidence>
<keyword evidence="10" id="KW-0460">Magnesium</keyword>
<evidence type="ECO:0000313" key="12">
    <source>
        <dbReference type="EMBL" id="CAF1074848.1"/>
    </source>
</evidence>
<dbReference type="PRINTS" id="PR01099">
    <property type="entry name" value="HYETHTZKNASE"/>
</dbReference>
<evidence type="ECO:0000256" key="4">
    <source>
        <dbReference type="ARBA" id="ARBA00012129"/>
    </source>
</evidence>
<comment type="caution">
    <text evidence="12">The sequence shown here is derived from an EMBL/GenBank/DDBJ whole genome shotgun (WGS) entry which is preliminary data.</text>
</comment>
<evidence type="ECO:0000256" key="5">
    <source>
        <dbReference type="ARBA" id="ARBA00022679"/>
    </source>
</evidence>
<dbReference type="Gene3D" id="3.40.1190.20">
    <property type="match status" value="1"/>
</dbReference>
<dbReference type="HAMAP" id="MF_00228">
    <property type="entry name" value="Thz_kinase"/>
    <property type="match status" value="1"/>
</dbReference>
<comment type="cofactor">
    <cofactor evidence="2">
        <name>Mg(2+)</name>
        <dbReference type="ChEBI" id="CHEBI:18420"/>
    </cofactor>
</comment>
<gene>
    <name evidence="12" type="ORF">IZO911_LOCUS21625</name>
    <name evidence="13" type="ORF">KXQ929_LOCUS28464</name>
</gene>
<dbReference type="PIRSF" id="PIRSF000513">
    <property type="entry name" value="Thz_kinase"/>
    <property type="match status" value="1"/>
</dbReference>
<proteinExistence type="inferred from homology"/>
<dbReference type="SUPFAM" id="SSF53613">
    <property type="entry name" value="Ribokinase-like"/>
    <property type="match status" value="1"/>
</dbReference>
<protein>
    <recommendedName>
        <fullName evidence="4">hydroxyethylthiazole kinase</fullName>
        <ecNumber evidence="4">2.7.1.50</ecNumber>
    </recommendedName>
</protein>
<dbReference type="InterPro" id="IPR000417">
    <property type="entry name" value="Hyethyz_kinase"/>
</dbReference>
<dbReference type="Proteomes" id="UP000663868">
    <property type="component" value="Unassembled WGS sequence"/>
</dbReference>
<dbReference type="Proteomes" id="UP000663860">
    <property type="component" value="Unassembled WGS sequence"/>
</dbReference>
<evidence type="ECO:0000256" key="11">
    <source>
        <dbReference type="ARBA" id="ARBA00022977"/>
    </source>
</evidence>
<keyword evidence="7" id="KW-0547">Nucleotide-binding</keyword>
<organism evidence="12 14">
    <name type="scientific">Adineta steineri</name>
    <dbReference type="NCBI Taxonomy" id="433720"/>
    <lineage>
        <taxon>Eukaryota</taxon>
        <taxon>Metazoa</taxon>
        <taxon>Spiralia</taxon>
        <taxon>Gnathifera</taxon>
        <taxon>Rotifera</taxon>
        <taxon>Eurotatoria</taxon>
        <taxon>Bdelloidea</taxon>
        <taxon>Adinetida</taxon>
        <taxon>Adinetidae</taxon>
        <taxon>Adineta</taxon>
    </lineage>
</organism>
<evidence type="ECO:0000256" key="8">
    <source>
        <dbReference type="ARBA" id="ARBA00022777"/>
    </source>
</evidence>